<dbReference type="InterPro" id="IPR050683">
    <property type="entry name" value="Bact_Polysacc_Export_ATP-bd"/>
</dbReference>
<gene>
    <name evidence="3" type="ORF">ERX29_10020</name>
</gene>
<evidence type="ECO:0000259" key="2">
    <source>
        <dbReference type="PROSITE" id="PS50893"/>
    </source>
</evidence>
<dbReference type="AlphaFoldDB" id="A0A4R6BSE9"/>
<evidence type="ECO:0000313" key="4">
    <source>
        <dbReference type="Proteomes" id="UP000294802"/>
    </source>
</evidence>
<keyword evidence="1" id="KW-1133">Transmembrane helix</keyword>
<keyword evidence="3" id="KW-0547">Nucleotide-binding</keyword>
<name>A0A4R6BSE9_9STAP</name>
<dbReference type="PANTHER" id="PTHR46743">
    <property type="entry name" value="TEICHOIC ACIDS EXPORT ATP-BINDING PROTEIN TAGH"/>
    <property type="match status" value="1"/>
</dbReference>
<dbReference type="GO" id="GO:0005524">
    <property type="term" value="F:ATP binding"/>
    <property type="evidence" value="ECO:0007669"/>
    <property type="project" value="UniProtKB-KW"/>
</dbReference>
<reference evidence="3 4" key="1">
    <citation type="submission" date="2019-01" db="EMBL/GenBank/DDBJ databases">
        <title>Draft genome sequences of the type strains of six Macrococcus species.</title>
        <authorList>
            <person name="Mazhar S."/>
            <person name="Altermann E."/>
            <person name="Hill C."/>
            <person name="Mcauliffe O."/>
        </authorList>
    </citation>
    <scope>NUCLEOTIDE SEQUENCE [LARGE SCALE GENOMIC DNA]</scope>
    <source>
        <strain evidence="3 4">CCM4815</strain>
    </source>
</reference>
<evidence type="ECO:0000313" key="3">
    <source>
        <dbReference type="EMBL" id="TDM05298.1"/>
    </source>
</evidence>
<dbReference type="Gene3D" id="3.40.50.300">
    <property type="entry name" value="P-loop containing nucleotide triphosphate hydrolases"/>
    <property type="match status" value="1"/>
</dbReference>
<dbReference type="Pfam" id="PF22096">
    <property type="entry name" value="TagH_C"/>
    <property type="match status" value="1"/>
</dbReference>
<dbReference type="Proteomes" id="UP000294802">
    <property type="component" value="Unassembled WGS sequence"/>
</dbReference>
<dbReference type="InterPro" id="IPR053990">
    <property type="entry name" value="TagH_C"/>
</dbReference>
<dbReference type="PANTHER" id="PTHR46743:SF2">
    <property type="entry name" value="TEICHOIC ACIDS EXPORT ATP-BINDING PROTEIN TAGH"/>
    <property type="match status" value="1"/>
</dbReference>
<dbReference type="Pfam" id="PF22269">
    <property type="entry name" value="TagH_SH3-like"/>
    <property type="match status" value="1"/>
</dbReference>
<dbReference type="Pfam" id="PF00005">
    <property type="entry name" value="ABC_tran"/>
    <property type="match status" value="1"/>
</dbReference>
<keyword evidence="3" id="KW-0067">ATP-binding</keyword>
<protein>
    <submittedName>
        <fullName evidence="3">ABC transporter ATP-binding protein</fullName>
    </submittedName>
</protein>
<comment type="caution">
    <text evidence="3">The sequence shown here is derived from an EMBL/GenBank/DDBJ whole genome shotgun (WGS) entry which is preliminary data.</text>
</comment>
<dbReference type="InterPro" id="IPR027417">
    <property type="entry name" value="P-loop_NTPase"/>
</dbReference>
<feature type="domain" description="ABC transporter" evidence="2">
    <location>
        <begin position="7"/>
        <end position="243"/>
    </location>
</feature>
<dbReference type="PROSITE" id="PS50893">
    <property type="entry name" value="ABC_TRANSPORTER_2"/>
    <property type="match status" value="1"/>
</dbReference>
<dbReference type="InterPro" id="IPR053989">
    <property type="entry name" value="TagH_SH3-like"/>
</dbReference>
<keyword evidence="4" id="KW-1185">Reference proteome</keyword>
<evidence type="ECO:0000256" key="1">
    <source>
        <dbReference type="SAM" id="Phobius"/>
    </source>
</evidence>
<dbReference type="EMBL" id="SCWB01000020">
    <property type="protein sequence ID" value="TDM05298.1"/>
    <property type="molecule type" value="Genomic_DNA"/>
</dbReference>
<dbReference type="GO" id="GO:0016887">
    <property type="term" value="F:ATP hydrolysis activity"/>
    <property type="evidence" value="ECO:0007669"/>
    <property type="project" value="InterPro"/>
</dbReference>
<dbReference type="RefSeq" id="WP_133444534.1">
    <property type="nucleotide sequence ID" value="NZ_SCWB01000020.1"/>
</dbReference>
<sequence length="510" mass="59335">MSGEILVRLVNVTKYFRDTTGSNRLSAELLRRKERRYVEVNRVTIHLYRGETLGITGLAGSGKSVIGKLMSKVIEPSSGKVRNNYPTFLASHNHHFTGQHSLNQIIETVLLSYNVPLQKFSEKKGKILAYAELMNKSKEPFDQLTIGEKSQLFIALTYFLKPEVVIYDELSKHLDEPFREKFKTVIELLMREEKAVVLIEEEPDIIKEKANYMTWMSHGKVRKSGTPREVIPLYTNYLTQYKQSLGTKNEELFDLDYKMQRQVIGNEEVMRRVSKQSKTRIDENIRKLLLLTVAVLIACLLISIPVWKQVSYIPKTEVKDETAIVKKKEEFTDKYAFAVVLADGQQITNKDKPFVKVPAGTLIEITGNNNSHYRISYGNNDMTMNRQHLLYINPAALYDEYLFADLDKYMYGNYANFKDFFNGYLGKSHSTINDELYPESNNRYRIKLTKNDIYLHFNDENKMTGISFPIVKQDELKKKYNIKDKQWIVKIGEGYAVADFNRNQWLYFKM</sequence>
<accession>A0A4R6BSE9</accession>
<keyword evidence="1" id="KW-0812">Transmembrane</keyword>
<keyword evidence="1" id="KW-0472">Membrane</keyword>
<dbReference type="OrthoDB" id="2385601at2"/>
<organism evidence="3 4">
    <name type="scientific">Macrococcus lamae</name>
    <dbReference type="NCBI Taxonomy" id="198484"/>
    <lineage>
        <taxon>Bacteria</taxon>
        <taxon>Bacillati</taxon>
        <taxon>Bacillota</taxon>
        <taxon>Bacilli</taxon>
        <taxon>Bacillales</taxon>
        <taxon>Staphylococcaceae</taxon>
        <taxon>Macrococcus</taxon>
    </lineage>
</organism>
<dbReference type="InterPro" id="IPR003439">
    <property type="entry name" value="ABC_transporter-like_ATP-bd"/>
</dbReference>
<proteinExistence type="predicted"/>
<dbReference type="SUPFAM" id="SSF52540">
    <property type="entry name" value="P-loop containing nucleoside triphosphate hydrolases"/>
    <property type="match status" value="1"/>
</dbReference>
<feature type="transmembrane region" description="Helical" evidence="1">
    <location>
        <begin position="288"/>
        <end position="307"/>
    </location>
</feature>